<evidence type="ECO:0000313" key="7">
    <source>
        <dbReference type="EMBL" id="OLY82490.1"/>
    </source>
</evidence>
<dbReference type="InterPro" id="IPR003163">
    <property type="entry name" value="Tscrpt_reg_HTH_APSES-type"/>
</dbReference>
<feature type="compositionally biased region" description="Basic and acidic residues" evidence="5">
    <location>
        <begin position="573"/>
        <end position="588"/>
    </location>
</feature>
<evidence type="ECO:0000256" key="1">
    <source>
        <dbReference type="ARBA" id="ARBA00007247"/>
    </source>
</evidence>
<evidence type="ECO:0000256" key="4">
    <source>
        <dbReference type="ARBA" id="ARBA00023163"/>
    </source>
</evidence>
<feature type="compositionally biased region" description="Polar residues" evidence="5">
    <location>
        <begin position="560"/>
        <end position="571"/>
    </location>
</feature>
<proteinExistence type="inferred from homology"/>
<dbReference type="Gene3D" id="3.10.260.10">
    <property type="entry name" value="Transcription regulator HTH, APSES-type DNA-binding domain"/>
    <property type="match status" value="1"/>
</dbReference>
<feature type="region of interest" description="Disordered" evidence="5">
    <location>
        <begin position="26"/>
        <end position="48"/>
    </location>
</feature>
<evidence type="ECO:0000259" key="6">
    <source>
        <dbReference type="PROSITE" id="PS51299"/>
    </source>
</evidence>
<keyword evidence="8" id="KW-1185">Reference proteome</keyword>
<organism evidence="7 8">
    <name type="scientific">Smittium mucronatum</name>
    <dbReference type="NCBI Taxonomy" id="133383"/>
    <lineage>
        <taxon>Eukaryota</taxon>
        <taxon>Fungi</taxon>
        <taxon>Fungi incertae sedis</taxon>
        <taxon>Zoopagomycota</taxon>
        <taxon>Kickxellomycotina</taxon>
        <taxon>Harpellomycetes</taxon>
        <taxon>Harpellales</taxon>
        <taxon>Legeriomycetaceae</taxon>
        <taxon>Smittium</taxon>
    </lineage>
</organism>
<name>A0A1R0H025_9FUNG</name>
<dbReference type="InterPro" id="IPR036887">
    <property type="entry name" value="HTH_APSES_sf"/>
</dbReference>
<dbReference type="PANTHER" id="PTHR47792:SF1">
    <property type="entry name" value="PROTEIN SOK2-RELATED"/>
    <property type="match status" value="1"/>
</dbReference>
<comment type="similarity">
    <text evidence="1">Belongs to the EFG1/PHD1/stuA family.</text>
</comment>
<dbReference type="PROSITE" id="PS51299">
    <property type="entry name" value="HTH_APSES"/>
    <property type="match status" value="1"/>
</dbReference>
<dbReference type="GO" id="GO:0043565">
    <property type="term" value="F:sequence-specific DNA binding"/>
    <property type="evidence" value="ECO:0007669"/>
    <property type="project" value="TreeGrafter"/>
</dbReference>
<accession>A0A1R0H025</accession>
<dbReference type="STRING" id="133383.A0A1R0H025"/>
<reference evidence="7 8" key="1">
    <citation type="journal article" date="2016" name="Mol. Biol. Evol.">
        <title>Genome-Wide Survey of Gut Fungi (Harpellales) Reveals the First Horizontally Transferred Ubiquitin Gene from a Mosquito Host.</title>
        <authorList>
            <person name="Wang Y."/>
            <person name="White M.M."/>
            <person name="Kvist S."/>
            <person name="Moncalvo J.M."/>
        </authorList>
    </citation>
    <scope>NUCLEOTIDE SEQUENCE [LARGE SCALE GENOMIC DNA]</scope>
    <source>
        <strain evidence="7 8">ALG-7-W6</strain>
    </source>
</reference>
<dbReference type="PANTHER" id="PTHR47792">
    <property type="entry name" value="PROTEIN SOK2-RELATED"/>
    <property type="match status" value="1"/>
</dbReference>
<dbReference type="AlphaFoldDB" id="A0A1R0H025"/>
<evidence type="ECO:0000256" key="5">
    <source>
        <dbReference type="SAM" id="MobiDB-lite"/>
    </source>
</evidence>
<feature type="region of interest" description="Disordered" evidence="5">
    <location>
        <begin position="560"/>
        <end position="588"/>
    </location>
</feature>
<keyword evidence="3" id="KW-0238">DNA-binding</keyword>
<dbReference type="InterPro" id="IPR018004">
    <property type="entry name" value="KilA/APSES_HTH"/>
</dbReference>
<evidence type="ECO:0000256" key="2">
    <source>
        <dbReference type="ARBA" id="ARBA00023015"/>
    </source>
</evidence>
<keyword evidence="2" id="KW-0805">Transcription regulation</keyword>
<evidence type="ECO:0000313" key="8">
    <source>
        <dbReference type="Proteomes" id="UP000187455"/>
    </source>
</evidence>
<dbReference type="Proteomes" id="UP000187455">
    <property type="component" value="Unassembled WGS sequence"/>
</dbReference>
<dbReference type="InterPro" id="IPR029790">
    <property type="entry name" value="EFG1/Phd1/StuA"/>
</dbReference>
<evidence type="ECO:0000256" key="3">
    <source>
        <dbReference type="ARBA" id="ARBA00023125"/>
    </source>
</evidence>
<sequence length="588" mass="67402">MNANSQGNECSLSCIDTNIQYWQSNTVDEQDQEPKSVDSRKNDRTVENENRIVSYSDIKYTTSSQSRNYLEQYPYGETDYLNTPYFSCVNNDYMRSGYCKNKMQGARGYGNYPYTVDRYGIYNSSGITKLWSKTARSYWDEEKTYTLNVETGNLTVSRRLGKMDNFIIFSSTHYNNMINGTKLLNVTKMTRGKRDGILKNEKERVVVKTGAMYLKGVWISFERAEILAKKHHIYGILEPLFDLNLLPDIPDRTSIGNYSALTRSRTLAHASSDSKLGLLNAYNSTPGYIYENKSKFEDYVDSYNSYKYNLSDLNSNIVNQAPSKKANLPSIKPVSGIFSSNKLIYGAGHYYVNEGENMSIINAKNTTNNLYGNYSENLFNESLHENKNGELSNSYGDYYNSGYSYNGYYSYENGRCEAVSTSQGGTVEKSQYYYQNPELPSENFRSQLLDTEILDLKKYSNMGIYDTPSQVFIENNSGEFRINENVDLDINTCIDQRNKRSKDDFHVPERDRAGHSIADLSGVSGIIENNPCNYYGSENKSYHHSLKINYLTAIDSSGTPEYSMSDNNKTNHMLKEEYRESNRDYRKL</sequence>
<keyword evidence="4" id="KW-0804">Transcription</keyword>
<dbReference type="OrthoDB" id="5407653at2759"/>
<feature type="compositionally biased region" description="Basic and acidic residues" evidence="5">
    <location>
        <begin position="32"/>
        <end position="48"/>
    </location>
</feature>
<dbReference type="GO" id="GO:0003700">
    <property type="term" value="F:DNA-binding transcription factor activity"/>
    <property type="evidence" value="ECO:0007669"/>
    <property type="project" value="TreeGrafter"/>
</dbReference>
<protein>
    <submittedName>
        <fullName evidence="7">Putative transcription factor PHD1</fullName>
    </submittedName>
</protein>
<dbReference type="GO" id="GO:0005634">
    <property type="term" value="C:nucleus"/>
    <property type="evidence" value="ECO:0007669"/>
    <property type="project" value="TreeGrafter"/>
</dbReference>
<dbReference type="GO" id="GO:0045944">
    <property type="term" value="P:positive regulation of transcription by RNA polymerase II"/>
    <property type="evidence" value="ECO:0007669"/>
    <property type="project" value="TreeGrafter"/>
</dbReference>
<dbReference type="SUPFAM" id="SSF54616">
    <property type="entry name" value="DNA-binding domain of Mlu1-box binding protein MBP1"/>
    <property type="match status" value="1"/>
</dbReference>
<dbReference type="EMBL" id="LSSL01001490">
    <property type="protein sequence ID" value="OLY82490.1"/>
    <property type="molecule type" value="Genomic_DNA"/>
</dbReference>
<dbReference type="SMART" id="SM01252">
    <property type="entry name" value="KilA-N"/>
    <property type="match status" value="1"/>
</dbReference>
<feature type="domain" description="HTH APSES-type" evidence="6">
    <location>
        <begin position="144"/>
        <end position="253"/>
    </location>
</feature>
<gene>
    <name evidence="7" type="ORF">AYI68_g3390</name>
</gene>
<comment type="caution">
    <text evidence="7">The sequence shown here is derived from an EMBL/GenBank/DDBJ whole genome shotgun (WGS) entry which is preliminary data.</text>
</comment>